<dbReference type="SUPFAM" id="SSF51556">
    <property type="entry name" value="Metallo-dependent hydrolases"/>
    <property type="match status" value="1"/>
</dbReference>
<dbReference type="PANTHER" id="PTHR21240">
    <property type="entry name" value="2-AMINO-3-CARBOXYLMUCONATE-6-SEMIALDEHYDE DECARBOXYLASE"/>
    <property type="match status" value="1"/>
</dbReference>
<protein>
    <recommendedName>
        <fullName evidence="2">Amidohydrolase-related domain-containing protein</fullName>
    </recommendedName>
</protein>
<evidence type="ECO:0000313" key="3">
    <source>
        <dbReference type="EMBL" id="GAA2608955.1"/>
    </source>
</evidence>
<dbReference type="InterPro" id="IPR006680">
    <property type="entry name" value="Amidohydro-rel"/>
</dbReference>
<organism evidence="3 4">
    <name type="scientific">Streptomyces axinellae</name>
    <dbReference type="NCBI Taxonomy" id="552788"/>
    <lineage>
        <taxon>Bacteria</taxon>
        <taxon>Bacillati</taxon>
        <taxon>Actinomycetota</taxon>
        <taxon>Actinomycetes</taxon>
        <taxon>Kitasatosporales</taxon>
        <taxon>Streptomycetaceae</taxon>
        <taxon>Streptomyces</taxon>
    </lineage>
</organism>
<dbReference type="InterPro" id="IPR032466">
    <property type="entry name" value="Metal_Hydrolase"/>
</dbReference>
<name>A0ABP6C9C9_9ACTN</name>
<sequence>MTGTEQHPPVFDAHAHLPGAEGATERLLAVMDNAGIARAVVVAGGAVDPDRLSRQIIEGGHVETDADNGAVLSGCARSGGRLVPFFFANPHRHGADYRAADARFRGLKLAPSVHGVGLLDARTTALVEEAGAKGHGVYLHCLQRPGSGVAELARLAREFPDITFVLGHGGVGDMDLYGIDLIRPRPNVLFETSGCFSAVVRAALDRLGGERVLLGTEYPLQHPAVELAKYRALDLSDEVWHRVTWQNTCRLIGDNAREHP</sequence>
<proteinExistence type="predicted"/>
<evidence type="ECO:0000259" key="2">
    <source>
        <dbReference type="Pfam" id="PF04909"/>
    </source>
</evidence>
<dbReference type="Pfam" id="PF04909">
    <property type="entry name" value="Amidohydro_2"/>
    <property type="match status" value="1"/>
</dbReference>
<feature type="domain" description="Amidohydrolase-related" evidence="2">
    <location>
        <begin position="12"/>
        <end position="251"/>
    </location>
</feature>
<reference evidence="4" key="1">
    <citation type="journal article" date="2019" name="Int. J. Syst. Evol. Microbiol.">
        <title>The Global Catalogue of Microorganisms (GCM) 10K type strain sequencing project: providing services to taxonomists for standard genome sequencing and annotation.</title>
        <authorList>
            <consortium name="The Broad Institute Genomics Platform"/>
            <consortium name="The Broad Institute Genome Sequencing Center for Infectious Disease"/>
            <person name="Wu L."/>
            <person name="Ma J."/>
        </authorList>
    </citation>
    <scope>NUCLEOTIDE SEQUENCE [LARGE SCALE GENOMIC DNA]</scope>
    <source>
        <strain evidence="4">JCM 16373</strain>
    </source>
</reference>
<dbReference type="Gene3D" id="3.20.20.140">
    <property type="entry name" value="Metal-dependent hydrolases"/>
    <property type="match status" value="1"/>
</dbReference>
<comment type="caution">
    <text evidence="3">The sequence shown here is derived from an EMBL/GenBank/DDBJ whole genome shotgun (WGS) entry which is preliminary data.</text>
</comment>
<accession>A0ABP6C9C9</accession>
<evidence type="ECO:0000256" key="1">
    <source>
        <dbReference type="ARBA" id="ARBA00023239"/>
    </source>
</evidence>
<keyword evidence="4" id="KW-1185">Reference proteome</keyword>
<dbReference type="InterPro" id="IPR032465">
    <property type="entry name" value="ACMSD"/>
</dbReference>
<dbReference type="RefSeq" id="WP_344564848.1">
    <property type="nucleotide sequence ID" value="NZ_BAAARJ010000006.1"/>
</dbReference>
<gene>
    <name evidence="3" type="ORF">GCM10009863_22990</name>
</gene>
<keyword evidence="1" id="KW-0456">Lyase</keyword>
<dbReference type="Proteomes" id="UP001501447">
    <property type="component" value="Unassembled WGS sequence"/>
</dbReference>
<dbReference type="EMBL" id="BAAARJ010000006">
    <property type="protein sequence ID" value="GAA2608955.1"/>
    <property type="molecule type" value="Genomic_DNA"/>
</dbReference>
<evidence type="ECO:0000313" key="4">
    <source>
        <dbReference type="Proteomes" id="UP001501447"/>
    </source>
</evidence>